<dbReference type="Pfam" id="PF08544">
    <property type="entry name" value="GHMP_kinases_C"/>
    <property type="match status" value="1"/>
</dbReference>
<dbReference type="InterPro" id="IPR036554">
    <property type="entry name" value="GHMP_kinase_C_sf"/>
</dbReference>
<comment type="caution">
    <text evidence="2">The sequence shown here is derived from an EMBL/GenBank/DDBJ whole genome shotgun (WGS) entry which is preliminary data.</text>
</comment>
<gene>
    <name evidence="2" type="ORF">S01H1_51532</name>
</gene>
<evidence type="ECO:0000313" key="2">
    <source>
        <dbReference type="EMBL" id="GAG23882.1"/>
    </source>
</evidence>
<name>X0WKX7_9ZZZZ</name>
<accession>X0WKX7</accession>
<dbReference type="AlphaFoldDB" id="X0WKX7"/>
<protein>
    <recommendedName>
        <fullName evidence="1">GHMP kinase C-terminal domain-containing protein</fullName>
    </recommendedName>
</protein>
<organism evidence="2">
    <name type="scientific">marine sediment metagenome</name>
    <dbReference type="NCBI Taxonomy" id="412755"/>
    <lineage>
        <taxon>unclassified sequences</taxon>
        <taxon>metagenomes</taxon>
        <taxon>ecological metagenomes</taxon>
    </lineage>
</organism>
<feature type="non-terminal residue" evidence="2">
    <location>
        <position position="1"/>
    </location>
</feature>
<dbReference type="Gene3D" id="3.30.70.890">
    <property type="entry name" value="GHMP kinase, C-terminal domain"/>
    <property type="match status" value="1"/>
</dbReference>
<proteinExistence type="predicted"/>
<feature type="domain" description="GHMP kinase C-terminal" evidence="1">
    <location>
        <begin position="12"/>
        <end position="42"/>
    </location>
</feature>
<dbReference type="SUPFAM" id="SSF55060">
    <property type="entry name" value="GHMP Kinase, C-terminal domain"/>
    <property type="match status" value="1"/>
</dbReference>
<dbReference type="InterPro" id="IPR013750">
    <property type="entry name" value="GHMP_kinase_C_dom"/>
</dbReference>
<reference evidence="2" key="1">
    <citation type="journal article" date="2014" name="Front. Microbiol.">
        <title>High frequency of phylogenetically diverse reductive dehalogenase-homologous genes in deep subseafloor sedimentary metagenomes.</title>
        <authorList>
            <person name="Kawai M."/>
            <person name="Futagami T."/>
            <person name="Toyoda A."/>
            <person name="Takaki Y."/>
            <person name="Nishi S."/>
            <person name="Hori S."/>
            <person name="Arai W."/>
            <person name="Tsubouchi T."/>
            <person name="Morono Y."/>
            <person name="Uchiyama I."/>
            <person name="Ito T."/>
            <person name="Fujiyama A."/>
            <person name="Inagaki F."/>
            <person name="Takami H."/>
        </authorList>
    </citation>
    <scope>NUCLEOTIDE SEQUENCE</scope>
    <source>
        <strain evidence="2">Expedition CK06-06</strain>
    </source>
</reference>
<sequence>RLFYKLESELSLVSGSGSTVFGLFHQRKKALDVCERLKNTYSLSLAKSLSRAQYWDSINAGV</sequence>
<evidence type="ECO:0000259" key="1">
    <source>
        <dbReference type="Pfam" id="PF08544"/>
    </source>
</evidence>
<dbReference type="EMBL" id="BARS01033255">
    <property type="protein sequence ID" value="GAG23882.1"/>
    <property type="molecule type" value="Genomic_DNA"/>
</dbReference>